<reference evidence="1" key="2">
    <citation type="journal article" date="2015" name="Data Brief">
        <title>Shoot transcriptome of the giant reed, Arundo donax.</title>
        <authorList>
            <person name="Barrero R.A."/>
            <person name="Guerrero F.D."/>
            <person name="Moolhuijzen P."/>
            <person name="Goolsby J.A."/>
            <person name="Tidwell J."/>
            <person name="Bellgard S.E."/>
            <person name="Bellgard M.I."/>
        </authorList>
    </citation>
    <scope>NUCLEOTIDE SEQUENCE</scope>
    <source>
        <tissue evidence="1">Shoot tissue taken approximately 20 cm above the soil surface</tissue>
    </source>
</reference>
<dbReference type="EMBL" id="GBRH01217860">
    <property type="protein sequence ID" value="JAD80035.1"/>
    <property type="molecule type" value="Transcribed_RNA"/>
</dbReference>
<accession>A0A0A9D2Z8</accession>
<protein>
    <submittedName>
        <fullName evidence="1">ACL5</fullName>
    </submittedName>
</protein>
<sequence>MNAFVQRGRGNEGLPAQVDKLSLYPVFDSSVDLRSSEIEWMIRGHNPAPGVCKGWNMSCVSLNIFEDVPKGVVNR</sequence>
<evidence type="ECO:0000313" key="1">
    <source>
        <dbReference type="EMBL" id="JAD80035.1"/>
    </source>
</evidence>
<organism evidence="1">
    <name type="scientific">Arundo donax</name>
    <name type="common">Giant reed</name>
    <name type="synonym">Donax arundinaceus</name>
    <dbReference type="NCBI Taxonomy" id="35708"/>
    <lineage>
        <taxon>Eukaryota</taxon>
        <taxon>Viridiplantae</taxon>
        <taxon>Streptophyta</taxon>
        <taxon>Embryophyta</taxon>
        <taxon>Tracheophyta</taxon>
        <taxon>Spermatophyta</taxon>
        <taxon>Magnoliopsida</taxon>
        <taxon>Liliopsida</taxon>
        <taxon>Poales</taxon>
        <taxon>Poaceae</taxon>
        <taxon>PACMAD clade</taxon>
        <taxon>Arundinoideae</taxon>
        <taxon>Arundineae</taxon>
        <taxon>Arundo</taxon>
    </lineage>
</organism>
<name>A0A0A9D2Z8_ARUDO</name>
<reference evidence="1" key="1">
    <citation type="submission" date="2014-09" db="EMBL/GenBank/DDBJ databases">
        <authorList>
            <person name="Magalhaes I.L.F."/>
            <person name="Oliveira U."/>
            <person name="Santos F.R."/>
            <person name="Vidigal T.H.D.A."/>
            <person name="Brescovit A.D."/>
            <person name="Santos A.J."/>
        </authorList>
    </citation>
    <scope>NUCLEOTIDE SEQUENCE</scope>
    <source>
        <tissue evidence="1">Shoot tissue taken approximately 20 cm above the soil surface</tissue>
    </source>
</reference>
<proteinExistence type="predicted"/>
<dbReference type="AlphaFoldDB" id="A0A0A9D2Z8"/>